<comment type="similarity">
    <text evidence="1 4">Belongs to the intercrine beta (chemokine CC) family.</text>
</comment>
<keyword evidence="7" id="KW-1185">Reference proteome</keyword>
<evidence type="ECO:0000256" key="4">
    <source>
        <dbReference type="RuleBase" id="RU361150"/>
    </source>
</evidence>
<sequence>LYILKLESANISVLKIGRTEGLCTHYGWFRRLKSGAFPLHLFRDEWKLCHQQNQPLSNHNRPPFFLTLLTPSEDQNKYNPNSSSPQEPQLKTKIHCEEHLLLLHRLQRNPVDMRTAAILLLCMLGAALFCTISCDSSSGPDSCCFKFFPRRLGVSKILSFSLTDDRCPKPGVVLVTKRNINVCVDRNETWVQDLLQKLV</sequence>
<feature type="domain" description="Chemokine interleukin-8-like" evidence="5">
    <location>
        <begin position="140"/>
        <end position="198"/>
    </location>
</feature>
<accession>A0A3B3D0P6</accession>
<dbReference type="GeneTree" id="ENSGT01050000245225"/>
<evidence type="ECO:0000256" key="3">
    <source>
        <dbReference type="ARBA" id="ARBA00023157"/>
    </source>
</evidence>
<keyword evidence="3" id="KW-1015">Disulfide bond</keyword>
<dbReference type="AlphaFoldDB" id="A0A3B3D0P6"/>
<dbReference type="GO" id="GO:0006955">
    <property type="term" value="P:immune response"/>
    <property type="evidence" value="ECO:0007669"/>
    <property type="project" value="InterPro"/>
</dbReference>
<keyword evidence="4" id="KW-0964">Secreted</keyword>
<dbReference type="Proteomes" id="UP000261560">
    <property type="component" value="Unplaced"/>
</dbReference>
<dbReference type="STRING" id="30732.ENSOMEP00000023421"/>
<dbReference type="CDD" id="cd00272">
    <property type="entry name" value="Chemokine_CC"/>
    <property type="match status" value="1"/>
</dbReference>
<keyword evidence="4" id="KW-0145">Chemotaxis</keyword>
<dbReference type="Pfam" id="PF00048">
    <property type="entry name" value="IL8"/>
    <property type="match status" value="1"/>
</dbReference>
<dbReference type="InterPro" id="IPR001811">
    <property type="entry name" value="Chemokine_IL8-like_dom"/>
</dbReference>
<protein>
    <recommendedName>
        <fullName evidence="4">C-C motif chemokine</fullName>
    </recommendedName>
</protein>
<reference evidence="6" key="1">
    <citation type="submission" date="2025-08" db="UniProtKB">
        <authorList>
            <consortium name="Ensembl"/>
        </authorList>
    </citation>
    <scope>IDENTIFICATION</scope>
</reference>
<dbReference type="InterPro" id="IPR000827">
    <property type="entry name" value="Chemokine_CC_CS"/>
</dbReference>
<evidence type="ECO:0000256" key="1">
    <source>
        <dbReference type="ARBA" id="ARBA00010868"/>
    </source>
</evidence>
<dbReference type="GO" id="GO:0005615">
    <property type="term" value="C:extracellular space"/>
    <property type="evidence" value="ECO:0007669"/>
    <property type="project" value="UniProtKB-KW"/>
</dbReference>
<name>A0A3B3D0P6_ORYME</name>
<dbReference type="PaxDb" id="30732-ENSOMEP00000023421"/>
<dbReference type="PANTHER" id="PTHR12015:SF108">
    <property type="entry name" value="C-C MOTIF CHEMOKINE 20"/>
    <property type="match status" value="1"/>
</dbReference>
<dbReference type="InterPro" id="IPR036048">
    <property type="entry name" value="Interleukin_8-like_sf"/>
</dbReference>
<comment type="subcellular location">
    <subcellularLocation>
        <location evidence="4">Secreted</location>
    </subcellularLocation>
</comment>
<proteinExistence type="inferred from homology"/>
<dbReference type="SUPFAM" id="SSF54117">
    <property type="entry name" value="Interleukin 8-like chemokines"/>
    <property type="match status" value="1"/>
</dbReference>
<dbReference type="InterPro" id="IPR039809">
    <property type="entry name" value="Chemokine_b/g/d"/>
</dbReference>
<dbReference type="SMART" id="SM00199">
    <property type="entry name" value="SCY"/>
    <property type="match status" value="1"/>
</dbReference>
<dbReference type="Gene3D" id="2.40.50.40">
    <property type="match status" value="1"/>
</dbReference>
<evidence type="ECO:0000256" key="2">
    <source>
        <dbReference type="ARBA" id="ARBA00022514"/>
    </source>
</evidence>
<reference evidence="6" key="2">
    <citation type="submission" date="2025-09" db="UniProtKB">
        <authorList>
            <consortium name="Ensembl"/>
        </authorList>
    </citation>
    <scope>IDENTIFICATION</scope>
</reference>
<evidence type="ECO:0000313" key="7">
    <source>
        <dbReference type="Proteomes" id="UP000261560"/>
    </source>
</evidence>
<dbReference type="PROSITE" id="PS00472">
    <property type="entry name" value="SMALL_CYTOKINES_CC"/>
    <property type="match status" value="1"/>
</dbReference>
<evidence type="ECO:0000259" key="5">
    <source>
        <dbReference type="SMART" id="SM00199"/>
    </source>
</evidence>
<dbReference type="Ensembl" id="ENSOMET00000012277.1">
    <property type="protein sequence ID" value="ENSOMEP00000023421.1"/>
    <property type="gene ID" value="ENSOMEG00000003520.1"/>
</dbReference>
<evidence type="ECO:0000313" key="6">
    <source>
        <dbReference type="Ensembl" id="ENSOMEP00000023421.1"/>
    </source>
</evidence>
<organism evidence="6 7">
    <name type="scientific">Oryzias melastigma</name>
    <name type="common">Marine medaka</name>
    <dbReference type="NCBI Taxonomy" id="30732"/>
    <lineage>
        <taxon>Eukaryota</taxon>
        <taxon>Metazoa</taxon>
        <taxon>Chordata</taxon>
        <taxon>Craniata</taxon>
        <taxon>Vertebrata</taxon>
        <taxon>Euteleostomi</taxon>
        <taxon>Actinopterygii</taxon>
        <taxon>Neopterygii</taxon>
        <taxon>Teleostei</taxon>
        <taxon>Neoteleostei</taxon>
        <taxon>Acanthomorphata</taxon>
        <taxon>Ovalentaria</taxon>
        <taxon>Atherinomorphae</taxon>
        <taxon>Beloniformes</taxon>
        <taxon>Adrianichthyidae</taxon>
        <taxon>Oryziinae</taxon>
        <taxon>Oryzias</taxon>
    </lineage>
</organism>
<dbReference type="PANTHER" id="PTHR12015">
    <property type="entry name" value="SMALL INDUCIBLE CYTOKINE A"/>
    <property type="match status" value="1"/>
</dbReference>
<keyword evidence="2 4" id="KW-0202">Cytokine</keyword>
<dbReference type="GO" id="GO:0008009">
    <property type="term" value="F:chemokine activity"/>
    <property type="evidence" value="ECO:0007669"/>
    <property type="project" value="InterPro"/>
</dbReference>